<dbReference type="Proteomes" id="UP001459277">
    <property type="component" value="Unassembled WGS sequence"/>
</dbReference>
<sequence>MIPDELNTTLIYLVLKVHKLESIQQFRPIGLCNTLYKTITKILVLRIKPFLDDLIHLFQESFIPGRKASDNIILAQKVIHTISTSSSKKGLMAVTIDLEKAFDRLEWGFIRHILNFFNFPRAWIDLIMSCITTASLSIPVNVIESVENDLGIRACRDFGKYLGVPIVTNKKNSITFNFIIEKLCSKLANWKVASLSLIGRLTLITTVTTTIPSHAMQCIIISVKVCKEIDKINRNFLWGETNQKKKKASSTGRQSQSRSAIEDLESNPVGIETKRSLQSASGISTPIRMNYMLACSLTNTCKKRTITNVNLSPGPACTQLRVFVTRARNGSLGTAPPSTFGMTTGWGMALFETTFRDR</sequence>
<evidence type="ECO:0000313" key="4">
    <source>
        <dbReference type="Proteomes" id="UP001459277"/>
    </source>
</evidence>
<dbReference type="SUPFAM" id="SSF56672">
    <property type="entry name" value="DNA/RNA polymerases"/>
    <property type="match status" value="1"/>
</dbReference>
<proteinExistence type="predicted"/>
<dbReference type="InterPro" id="IPR000477">
    <property type="entry name" value="RT_dom"/>
</dbReference>
<reference evidence="3 4" key="1">
    <citation type="submission" date="2024-01" db="EMBL/GenBank/DDBJ databases">
        <title>A telomere-to-telomere, gap-free genome of sweet tea (Lithocarpus litseifolius).</title>
        <authorList>
            <person name="Zhou J."/>
        </authorList>
    </citation>
    <scope>NUCLEOTIDE SEQUENCE [LARGE SCALE GENOMIC DNA]</scope>
    <source>
        <strain evidence="3">Zhou-2022a</strain>
        <tissue evidence="3">Leaf</tissue>
    </source>
</reference>
<comment type="caution">
    <text evidence="3">The sequence shown here is derived from an EMBL/GenBank/DDBJ whole genome shotgun (WGS) entry which is preliminary data.</text>
</comment>
<dbReference type="InterPro" id="IPR043502">
    <property type="entry name" value="DNA/RNA_pol_sf"/>
</dbReference>
<feature type="region of interest" description="Disordered" evidence="1">
    <location>
        <begin position="243"/>
        <end position="265"/>
    </location>
</feature>
<evidence type="ECO:0000256" key="1">
    <source>
        <dbReference type="SAM" id="MobiDB-lite"/>
    </source>
</evidence>
<dbReference type="PANTHER" id="PTHR33116">
    <property type="entry name" value="REVERSE TRANSCRIPTASE ZINC-BINDING DOMAIN-CONTAINING PROTEIN-RELATED-RELATED"/>
    <property type="match status" value="1"/>
</dbReference>
<name>A0AAW2C0I4_9ROSI</name>
<organism evidence="3 4">
    <name type="scientific">Lithocarpus litseifolius</name>
    <dbReference type="NCBI Taxonomy" id="425828"/>
    <lineage>
        <taxon>Eukaryota</taxon>
        <taxon>Viridiplantae</taxon>
        <taxon>Streptophyta</taxon>
        <taxon>Embryophyta</taxon>
        <taxon>Tracheophyta</taxon>
        <taxon>Spermatophyta</taxon>
        <taxon>Magnoliopsida</taxon>
        <taxon>eudicotyledons</taxon>
        <taxon>Gunneridae</taxon>
        <taxon>Pentapetalae</taxon>
        <taxon>rosids</taxon>
        <taxon>fabids</taxon>
        <taxon>Fagales</taxon>
        <taxon>Fagaceae</taxon>
        <taxon>Lithocarpus</taxon>
    </lineage>
</organism>
<feature type="domain" description="Reverse transcriptase" evidence="2">
    <location>
        <begin position="23"/>
        <end position="128"/>
    </location>
</feature>
<dbReference type="AlphaFoldDB" id="A0AAW2C0I4"/>
<dbReference type="PANTHER" id="PTHR33116:SF70">
    <property type="entry name" value="NON-LTR RETROELEMENT REVERSE TRANSCRIPTASE-LIKE PROTEIN"/>
    <property type="match status" value="1"/>
</dbReference>
<evidence type="ECO:0000313" key="3">
    <source>
        <dbReference type="EMBL" id="KAK9991117.1"/>
    </source>
</evidence>
<protein>
    <recommendedName>
        <fullName evidence="2">Reverse transcriptase domain-containing protein</fullName>
    </recommendedName>
</protein>
<dbReference type="Pfam" id="PF00078">
    <property type="entry name" value="RVT_1"/>
    <property type="match status" value="1"/>
</dbReference>
<gene>
    <name evidence="3" type="ORF">SO802_026102</name>
</gene>
<evidence type="ECO:0000259" key="2">
    <source>
        <dbReference type="Pfam" id="PF00078"/>
    </source>
</evidence>
<accession>A0AAW2C0I4</accession>
<feature type="compositionally biased region" description="Polar residues" evidence="1">
    <location>
        <begin position="249"/>
        <end position="259"/>
    </location>
</feature>
<dbReference type="EMBL" id="JAZDWU010000009">
    <property type="protein sequence ID" value="KAK9991117.1"/>
    <property type="molecule type" value="Genomic_DNA"/>
</dbReference>
<keyword evidence="4" id="KW-1185">Reference proteome</keyword>